<proteinExistence type="predicted"/>
<protein>
    <recommendedName>
        <fullName evidence="2">Copper amine oxidase-like N-terminal domain-containing protein</fullName>
    </recommendedName>
</protein>
<reference evidence="3 4" key="1">
    <citation type="journal article" date="2015" name="Int. Biodeterior. Biodegradation">
        <title>Physiological and genetic screening methods for the isolation of methyl tert-butyl ether-degrading bacteria for bioremediation purposes.</title>
        <authorList>
            <person name="Guisado I.M."/>
            <person name="Purswani J."/>
            <person name="Gonzalez Lopez J."/>
            <person name="Pozo C."/>
        </authorList>
    </citation>
    <scope>NUCLEOTIDE SEQUENCE [LARGE SCALE GENOMIC DNA]</scope>
    <source>
        <strain evidence="3 4">SH7</strain>
    </source>
</reference>
<dbReference type="SUPFAM" id="SSF55383">
    <property type="entry name" value="Copper amine oxidase, domain N"/>
    <property type="match status" value="1"/>
</dbReference>
<evidence type="ECO:0000313" key="4">
    <source>
        <dbReference type="Proteomes" id="UP000054709"/>
    </source>
</evidence>
<accession>A0A0W1B3C8</accession>
<dbReference type="Pfam" id="PF07833">
    <property type="entry name" value="Cu_amine_oxidN1"/>
    <property type="match status" value="1"/>
</dbReference>
<keyword evidence="1" id="KW-0732">Signal</keyword>
<gene>
    <name evidence="3" type="ORF">UQ64_08170</name>
</gene>
<dbReference type="InterPro" id="IPR036582">
    <property type="entry name" value="Mao_N_sf"/>
</dbReference>
<evidence type="ECO:0000256" key="1">
    <source>
        <dbReference type="SAM" id="SignalP"/>
    </source>
</evidence>
<dbReference type="AlphaFoldDB" id="A0A0W1B3C8"/>
<dbReference type="Proteomes" id="UP000054709">
    <property type="component" value="Unassembled WGS sequence"/>
</dbReference>
<evidence type="ECO:0000259" key="2">
    <source>
        <dbReference type="Pfam" id="PF07833"/>
    </source>
</evidence>
<dbReference type="OrthoDB" id="1684530at2"/>
<dbReference type="Gene3D" id="3.30.457.10">
    <property type="entry name" value="Copper amine oxidase-like, N-terminal domain"/>
    <property type="match status" value="1"/>
</dbReference>
<feature type="domain" description="Copper amine oxidase-like N-terminal" evidence="2">
    <location>
        <begin position="133"/>
        <end position="220"/>
    </location>
</feature>
<sequence length="398" mass="43470">MKAIKWGIAAALAVSMYGPIHTAKAADANSTNVVNEQSNSSTDDLIFQMDYTEMNVGDKVPVQIYAKGPDGSSERVPLSQADMVIEKPYLLQKLPDGSIKALAVGETNVTVRSGADSKTLKISISSNKDIDQGVLISGTMYLPVQSTFKLLGATVQANTATKTFSIRLGDLPIQLQLGSDIAMVNGNKVKMNGKVQTVDGGAVFPATLLKTALGAVLDFGAHYESLNINFGKAELFVYTKNTLKIAKRESQGDLAKLIGKTYWFNQFDSGYKFQKASIVDILVNDDNEFAISFQLSSGKVVNTYYMEYDQVTRVLGTKEYFFTSDPTKIYKWSNATWAKIKAGTISTGMTKQQVELSWGTPSDKSSLSGSGITVETWQYRNYNYVTFTNGVVSMIYTN</sequence>
<comment type="caution">
    <text evidence="3">The sequence shown here is derived from an EMBL/GenBank/DDBJ whole genome shotgun (WGS) entry which is preliminary data.</text>
</comment>
<organism evidence="3 4">
    <name type="scientific">Paenibacillus etheri</name>
    <dbReference type="NCBI Taxonomy" id="1306852"/>
    <lineage>
        <taxon>Bacteria</taxon>
        <taxon>Bacillati</taxon>
        <taxon>Bacillota</taxon>
        <taxon>Bacilli</taxon>
        <taxon>Bacillales</taxon>
        <taxon>Paenibacillaceae</taxon>
        <taxon>Paenibacillus</taxon>
    </lineage>
</organism>
<feature type="chain" id="PRO_5006920306" description="Copper amine oxidase-like N-terminal domain-containing protein" evidence="1">
    <location>
        <begin position="26"/>
        <end position="398"/>
    </location>
</feature>
<feature type="signal peptide" evidence="1">
    <location>
        <begin position="1"/>
        <end position="25"/>
    </location>
</feature>
<name>A0A0W1B3C8_9BACL</name>
<dbReference type="RefSeq" id="WP_060622375.1">
    <property type="nucleotide sequence ID" value="NZ_LCZJ02000016.1"/>
</dbReference>
<keyword evidence="4" id="KW-1185">Reference proteome</keyword>
<dbReference type="EMBL" id="LCZJ02000016">
    <property type="protein sequence ID" value="KTD88074.1"/>
    <property type="molecule type" value="Genomic_DNA"/>
</dbReference>
<dbReference type="InterPro" id="IPR012854">
    <property type="entry name" value="Cu_amine_oxidase-like_N"/>
</dbReference>
<evidence type="ECO:0000313" key="3">
    <source>
        <dbReference type="EMBL" id="KTD88074.1"/>
    </source>
</evidence>